<evidence type="ECO:0000313" key="5">
    <source>
        <dbReference type="EMBL" id="CAG8463400.1"/>
    </source>
</evidence>
<comment type="similarity">
    <text evidence="3">Belongs to the TRAFAC class TrmE-Era-EngA-EngB-Septin-like GTPase superfamily. Septin GTPase family.</text>
</comment>
<feature type="domain" description="Septin-type G" evidence="4">
    <location>
        <begin position="11"/>
        <end position="310"/>
    </location>
</feature>
<dbReference type="GO" id="GO:0032156">
    <property type="term" value="C:septin cytoskeleton"/>
    <property type="evidence" value="ECO:0007669"/>
    <property type="project" value="UniProtKB-ARBA"/>
</dbReference>
<dbReference type="Pfam" id="PF00735">
    <property type="entry name" value="Septin"/>
    <property type="match status" value="1"/>
</dbReference>
<evidence type="ECO:0000259" key="4">
    <source>
        <dbReference type="PROSITE" id="PS51719"/>
    </source>
</evidence>
<dbReference type="GO" id="GO:0005938">
    <property type="term" value="C:cell cortex"/>
    <property type="evidence" value="ECO:0007669"/>
    <property type="project" value="UniProtKB-ARBA"/>
</dbReference>
<name>A0A9N8VV11_9GLOM</name>
<keyword evidence="6" id="KW-1185">Reference proteome</keyword>
<evidence type="ECO:0000256" key="1">
    <source>
        <dbReference type="ARBA" id="ARBA00022741"/>
    </source>
</evidence>
<dbReference type="EMBL" id="CAJVPL010000195">
    <property type="protein sequence ID" value="CAG8463400.1"/>
    <property type="molecule type" value="Genomic_DNA"/>
</dbReference>
<evidence type="ECO:0000256" key="2">
    <source>
        <dbReference type="ARBA" id="ARBA00023134"/>
    </source>
</evidence>
<dbReference type="AlphaFoldDB" id="A0A9N8VV11"/>
<evidence type="ECO:0000313" key="6">
    <source>
        <dbReference type="Proteomes" id="UP000789831"/>
    </source>
</evidence>
<evidence type="ECO:0000256" key="3">
    <source>
        <dbReference type="RuleBase" id="RU004560"/>
    </source>
</evidence>
<dbReference type="InterPro" id="IPR027417">
    <property type="entry name" value="P-loop_NTPase"/>
</dbReference>
<keyword evidence="2 3" id="KW-0342">GTP-binding</keyword>
<dbReference type="PROSITE" id="PS51719">
    <property type="entry name" value="G_SEPTIN"/>
    <property type="match status" value="1"/>
</dbReference>
<proteinExistence type="inferred from homology"/>
<sequence length="332" mass="38237">MTPRSRRRKHAISQLNLMVVGFKSLGKTSFIRMLFDTLRIRREDNIQLPASLFQTAEKPGDAEAASTKELYSFTLDVEEENEKISLTLVDCPGFIKDNELRLDVQVTEALRYIEAQFDLTLAEETKVKRNPKALDSQIHACLYFIDNANNGLTDKDIRILKRLTARVNVIPVVAKADLLTTSQLANLKKTINRDLKFHQIPVFEFAEAEEDTDIDQELEDGEEQEQTASSFQSMIPFSLIAPEDAIITDPNTSERIRGRQFPWGIIDCLNPKHCDFVVLRNVLLTSHRKLFKDRTLESFYEQYRTERLLARKASKMITKEQKKKLLEDLSEI</sequence>
<dbReference type="PANTHER" id="PTHR18884">
    <property type="entry name" value="SEPTIN"/>
    <property type="match status" value="1"/>
</dbReference>
<comment type="caution">
    <text evidence="5">The sequence shown here is derived from an EMBL/GenBank/DDBJ whole genome shotgun (WGS) entry which is preliminary data.</text>
</comment>
<dbReference type="PIRSF" id="PIRSF006698">
    <property type="entry name" value="Septin"/>
    <property type="match status" value="1"/>
</dbReference>
<keyword evidence="1 3" id="KW-0547">Nucleotide-binding</keyword>
<dbReference type="Proteomes" id="UP000789831">
    <property type="component" value="Unassembled WGS sequence"/>
</dbReference>
<dbReference type="InterPro" id="IPR030379">
    <property type="entry name" value="G_SEPTIN_dom"/>
</dbReference>
<protein>
    <submittedName>
        <fullName evidence="5">11686_t:CDS:1</fullName>
    </submittedName>
</protein>
<dbReference type="SUPFAM" id="SSF52540">
    <property type="entry name" value="P-loop containing nucleoside triphosphate hydrolases"/>
    <property type="match status" value="1"/>
</dbReference>
<reference evidence="5" key="1">
    <citation type="submission" date="2021-06" db="EMBL/GenBank/DDBJ databases">
        <authorList>
            <person name="Kallberg Y."/>
            <person name="Tangrot J."/>
            <person name="Rosling A."/>
        </authorList>
    </citation>
    <scope>NUCLEOTIDE SEQUENCE</scope>
    <source>
        <strain evidence="5">MT106</strain>
    </source>
</reference>
<dbReference type="OrthoDB" id="416553at2759"/>
<organism evidence="5 6">
    <name type="scientific">Ambispora gerdemannii</name>
    <dbReference type="NCBI Taxonomy" id="144530"/>
    <lineage>
        <taxon>Eukaryota</taxon>
        <taxon>Fungi</taxon>
        <taxon>Fungi incertae sedis</taxon>
        <taxon>Mucoromycota</taxon>
        <taxon>Glomeromycotina</taxon>
        <taxon>Glomeromycetes</taxon>
        <taxon>Archaeosporales</taxon>
        <taxon>Ambisporaceae</taxon>
        <taxon>Ambispora</taxon>
    </lineage>
</organism>
<dbReference type="Gene3D" id="3.40.50.300">
    <property type="entry name" value="P-loop containing nucleotide triphosphate hydrolases"/>
    <property type="match status" value="1"/>
</dbReference>
<dbReference type="InterPro" id="IPR016491">
    <property type="entry name" value="Septin"/>
</dbReference>
<accession>A0A9N8VV11</accession>
<dbReference type="GO" id="GO:0005525">
    <property type="term" value="F:GTP binding"/>
    <property type="evidence" value="ECO:0007669"/>
    <property type="project" value="UniProtKB-KW"/>
</dbReference>
<gene>
    <name evidence="5" type="ORF">AGERDE_LOCUS2371</name>
</gene>